<evidence type="ECO:0000313" key="1">
    <source>
        <dbReference type="EMBL" id="KUM28765.1"/>
    </source>
</evidence>
<accession>A0A101KXG7</accession>
<proteinExistence type="predicted"/>
<evidence type="ECO:0000313" key="2">
    <source>
        <dbReference type="Proteomes" id="UP000053176"/>
    </source>
</evidence>
<organism evidence="1 2">
    <name type="scientific">Rhizobium loti</name>
    <name type="common">Mesorhizobium loti</name>
    <dbReference type="NCBI Taxonomy" id="381"/>
    <lineage>
        <taxon>Bacteria</taxon>
        <taxon>Pseudomonadati</taxon>
        <taxon>Pseudomonadota</taxon>
        <taxon>Alphaproteobacteria</taxon>
        <taxon>Hyphomicrobiales</taxon>
        <taxon>Phyllobacteriaceae</taxon>
        <taxon>Mesorhizobium</taxon>
    </lineage>
</organism>
<protein>
    <submittedName>
        <fullName evidence="1">Uncharacterized protein</fullName>
    </submittedName>
</protein>
<gene>
    <name evidence="1" type="ORF">AU467_00235</name>
</gene>
<sequence>MHHAQAFHIGEQPADAGSGGGTGCLIGISDQDDAITLAILGDGDVGEPARDTVDDFEIAECVEQPGKRFDECFARAVAQRLDPWIGVLPENKEIGAGNTAGREKVQVVDPVGDPLAVIGQRRMLEGACARRADIEAESSDWR</sequence>
<name>A0A101KXG7_RHILI</name>
<comment type="caution">
    <text evidence="1">The sequence shown here is derived from an EMBL/GenBank/DDBJ whole genome shotgun (WGS) entry which is preliminary data.</text>
</comment>
<dbReference type="Proteomes" id="UP000053176">
    <property type="component" value="Unassembled WGS sequence"/>
</dbReference>
<dbReference type="EMBL" id="LPWA01000001">
    <property type="protein sequence ID" value="KUM28765.1"/>
    <property type="molecule type" value="Genomic_DNA"/>
</dbReference>
<reference evidence="1 2" key="1">
    <citation type="submission" date="2015-12" db="EMBL/GenBank/DDBJ databases">
        <title>Draft genome sequence of Mesorhizobium sp. UFLA 01-765, a multitolerant efficient symbiont and plant-growth promoting strain isolated from Zn-mining soil using Leucaena leucocephala as a trap plant.</title>
        <authorList>
            <person name="Rangel W.M."/>
            <person name="Thijs S."/>
            <person name="Longatti S.M."/>
            <person name="Moreira F.M."/>
            <person name="Weyens N."/>
            <person name="Vangronsveld J."/>
            <person name="Van Hamme J.D."/>
            <person name="Bottos E.M."/>
            <person name="Rineau F."/>
        </authorList>
    </citation>
    <scope>NUCLEOTIDE SEQUENCE [LARGE SCALE GENOMIC DNA]</scope>
    <source>
        <strain evidence="1 2">UFLA 01-765</strain>
    </source>
</reference>
<dbReference type="AlphaFoldDB" id="A0A101KXG7"/>